<feature type="region of interest" description="Disordered" evidence="1">
    <location>
        <begin position="77"/>
        <end position="101"/>
    </location>
</feature>
<sequence>MNMPADKIGRPILAPGQGVLTAAKQTGAPGLFMNPTLRAKRIHTPLGHIERQAQTDIDALREENSFWSPGENLCPMKQLKHDSEDSKRMWLSRKDGPAGTG</sequence>
<keyword evidence="2" id="KW-0378">Hydrolase</keyword>
<accession>A0A9W9WHA5</accession>
<reference evidence="2" key="2">
    <citation type="journal article" date="2023" name="IMA Fungus">
        <title>Comparative genomic study of the Penicillium genus elucidates a diverse pangenome and 15 lateral gene transfer events.</title>
        <authorList>
            <person name="Petersen C."/>
            <person name="Sorensen T."/>
            <person name="Nielsen M.R."/>
            <person name="Sondergaard T.E."/>
            <person name="Sorensen J.L."/>
            <person name="Fitzpatrick D.A."/>
            <person name="Frisvad J.C."/>
            <person name="Nielsen K.L."/>
        </authorList>
    </citation>
    <scope>NUCLEOTIDE SEQUENCE</scope>
    <source>
        <strain evidence="2">IBT 17660</strain>
    </source>
</reference>
<reference evidence="2" key="1">
    <citation type="submission" date="2022-12" db="EMBL/GenBank/DDBJ databases">
        <authorList>
            <person name="Petersen C."/>
        </authorList>
    </citation>
    <scope>NUCLEOTIDE SEQUENCE</scope>
    <source>
        <strain evidence="2">IBT 17660</strain>
    </source>
</reference>
<keyword evidence="2" id="KW-0808">Transferase</keyword>
<evidence type="ECO:0000256" key="1">
    <source>
        <dbReference type="SAM" id="MobiDB-lite"/>
    </source>
</evidence>
<evidence type="ECO:0000313" key="3">
    <source>
        <dbReference type="Proteomes" id="UP001147760"/>
    </source>
</evidence>
<dbReference type="Proteomes" id="UP001147760">
    <property type="component" value="Unassembled WGS sequence"/>
</dbReference>
<dbReference type="GO" id="GO:0016740">
    <property type="term" value="F:transferase activity"/>
    <property type="evidence" value="ECO:0007669"/>
    <property type="project" value="UniProtKB-KW"/>
</dbReference>
<name>A0A9W9WHA5_9EURO</name>
<organism evidence="2 3">
    <name type="scientific">Penicillium desertorum</name>
    <dbReference type="NCBI Taxonomy" id="1303715"/>
    <lineage>
        <taxon>Eukaryota</taxon>
        <taxon>Fungi</taxon>
        <taxon>Dikarya</taxon>
        <taxon>Ascomycota</taxon>
        <taxon>Pezizomycotina</taxon>
        <taxon>Eurotiomycetes</taxon>
        <taxon>Eurotiomycetidae</taxon>
        <taxon>Eurotiales</taxon>
        <taxon>Aspergillaceae</taxon>
        <taxon>Penicillium</taxon>
    </lineage>
</organism>
<gene>
    <name evidence="2" type="ORF">N7530_010340</name>
</gene>
<feature type="compositionally biased region" description="Basic and acidic residues" evidence="1">
    <location>
        <begin position="79"/>
        <end position="101"/>
    </location>
</feature>
<protein>
    <submittedName>
        <fullName evidence="2">Acyl transferase/acyl hydrolase/lysophospholipase</fullName>
    </submittedName>
</protein>
<dbReference type="AlphaFoldDB" id="A0A9W9WHA5"/>
<dbReference type="GO" id="GO:0016787">
    <property type="term" value="F:hydrolase activity"/>
    <property type="evidence" value="ECO:0007669"/>
    <property type="project" value="UniProtKB-KW"/>
</dbReference>
<evidence type="ECO:0000313" key="2">
    <source>
        <dbReference type="EMBL" id="KAJ5462135.1"/>
    </source>
</evidence>
<proteinExistence type="predicted"/>
<comment type="caution">
    <text evidence="2">The sequence shown here is derived from an EMBL/GenBank/DDBJ whole genome shotgun (WGS) entry which is preliminary data.</text>
</comment>
<dbReference type="EMBL" id="JAPWDO010000007">
    <property type="protein sequence ID" value="KAJ5462135.1"/>
    <property type="molecule type" value="Genomic_DNA"/>
</dbReference>
<keyword evidence="3" id="KW-1185">Reference proteome</keyword>